<keyword evidence="1" id="KW-0812">Transmembrane</keyword>
<comment type="caution">
    <text evidence="2">The sequence shown here is derived from an EMBL/GenBank/DDBJ whole genome shotgun (WGS) entry which is preliminary data.</text>
</comment>
<dbReference type="AlphaFoldDB" id="A0A852VW10"/>
<protein>
    <recommendedName>
        <fullName evidence="4">Permease</fullName>
    </recommendedName>
</protein>
<feature type="transmembrane region" description="Helical" evidence="1">
    <location>
        <begin position="86"/>
        <end position="105"/>
    </location>
</feature>
<keyword evidence="3" id="KW-1185">Reference proteome</keyword>
<keyword evidence="1" id="KW-1133">Transmembrane helix</keyword>
<sequence>MTTSASNEPTTRAARHAQRAAERVADRGAPVPRPRPLVIAGVVVSALVLAGSAASGLRALEIAVVVLAGLVVAVGWPRLVDSPTPVGSSVVLAVTTLALGAALLAKGEEPLLEQVPAAVAAGIIAMCLHPLVQASARADLARGLAGTAPGILVISCGAVLTSTVPHSASPVVIAGIALAVAGLVDLATERGRLVRWMLPIGMLVGGIAGVAAHWVLDARLEPWAALVGVLGAGVALSLRRALSQQSAVDGALGGVTSGVASVLLVGPLLHLISRLPLG</sequence>
<dbReference type="RefSeq" id="WP_185990821.1">
    <property type="nucleotide sequence ID" value="NZ_JACCAE010000001.1"/>
</dbReference>
<reference evidence="2 3" key="1">
    <citation type="submission" date="2020-07" db="EMBL/GenBank/DDBJ databases">
        <title>Sequencing the genomes of 1000 actinobacteria strains.</title>
        <authorList>
            <person name="Klenk H.-P."/>
        </authorList>
    </citation>
    <scope>NUCLEOTIDE SEQUENCE [LARGE SCALE GENOMIC DNA]</scope>
    <source>
        <strain evidence="2 3">DSM 26154</strain>
    </source>
</reference>
<name>A0A852VW10_9MICO</name>
<feature type="transmembrane region" description="Helical" evidence="1">
    <location>
        <begin position="62"/>
        <end position="79"/>
    </location>
</feature>
<feature type="transmembrane region" description="Helical" evidence="1">
    <location>
        <begin position="250"/>
        <end position="272"/>
    </location>
</feature>
<organism evidence="2 3">
    <name type="scientific">Janibacter cremeus</name>
    <dbReference type="NCBI Taxonomy" id="1285192"/>
    <lineage>
        <taxon>Bacteria</taxon>
        <taxon>Bacillati</taxon>
        <taxon>Actinomycetota</taxon>
        <taxon>Actinomycetes</taxon>
        <taxon>Micrococcales</taxon>
        <taxon>Intrasporangiaceae</taxon>
        <taxon>Janibacter</taxon>
    </lineage>
</organism>
<proteinExistence type="predicted"/>
<keyword evidence="1" id="KW-0472">Membrane</keyword>
<feature type="transmembrane region" description="Helical" evidence="1">
    <location>
        <begin position="111"/>
        <end position="132"/>
    </location>
</feature>
<evidence type="ECO:0000256" key="1">
    <source>
        <dbReference type="SAM" id="Phobius"/>
    </source>
</evidence>
<evidence type="ECO:0008006" key="4">
    <source>
        <dbReference type="Google" id="ProtNLM"/>
    </source>
</evidence>
<feature type="transmembrane region" description="Helical" evidence="1">
    <location>
        <begin position="222"/>
        <end position="238"/>
    </location>
</feature>
<gene>
    <name evidence="2" type="ORF">BJY20_001347</name>
</gene>
<accession>A0A852VW10</accession>
<evidence type="ECO:0000313" key="3">
    <source>
        <dbReference type="Proteomes" id="UP000554054"/>
    </source>
</evidence>
<feature type="transmembrane region" description="Helical" evidence="1">
    <location>
        <begin position="144"/>
        <end position="161"/>
    </location>
</feature>
<dbReference type="Proteomes" id="UP000554054">
    <property type="component" value="Unassembled WGS sequence"/>
</dbReference>
<dbReference type="EMBL" id="JACCAE010000001">
    <property type="protein sequence ID" value="NYF97955.1"/>
    <property type="molecule type" value="Genomic_DNA"/>
</dbReference>
<feature type="transmembrane region" description="Helical" evidence="1">
    <location>
        <begin position="37"/>
        <end position="56"/>
    </location>
</feature>
<feature type="transmembrane region" description="Helical" evidence="1">
    <location>
        <begin position="196"/>
        <end position="216"/>
    </location>
</feature>
<feature type="transmembrane region" description="Helical" evidence="1">
    <location>
        <begin position="167"/>
        <end position="184"/>
    </location>
</feature>
<evidence type="ECO:0000313" key="2">
    <source>
        <dbReference type="EMBL" id="NYF97955.1"/>
    </source>
</evidence>